<feature type="transmembrane region" description="Helical" evidence="4">
    <location>
        <begin position="135"/>
        <end position="160"/>
    </location>
</feature>
<dbReference type="OrthoDB" id="5317164at2"/>
<feature type="transmembrane region" description="Helical" evidence="4">
    <location>
        <begin position="259"/>
        <end position="281"/>
    </location>
</feature>
<feature type="transmembrane region" description="Helical" evidence="4">
    <location>
        <begin position="12"/>
        <end position="35"/>
    </location>
</feature>
<evidence type="ECO:0000313" key="5">
    <source>
        <dbReference type="EMBL" id="PHM39398.1"/>
    </source>
</evidence>
<evidence type="ECO:0000256" key="1">
    <source>
        <dbReference type="ARBA" id="ARBA00022692"/>
    </source>
</evidence>
<feature type="transmembrane region" description="Helical" evidence="4">
    <location>
        <begin position="78"/>
        <end position="96"/>
    </location>
</feature>
<dbReference type="InterPro" id="IPR052524">
    <property type="entry name" value="MFS_Cyanate_Porter"/>
</dbReference>
<feature type="transmembrane region" description="Helical" evidence="4">
    <location>
        <begin position="172"/>
        <end position="190"/>
    </location>
</feature>
<sequence length="410" mass="44939">MNRSSGEINKSYILKLSLFIIIAGLGLRVPISYIPPMSLEIMGDLKINHSTLGLITSLSPLCFFFFSPLTPYFEKKIGLLKTLVMTFIIAILAYSLRLNSSVILLLVSTVLFGFAIALGNVALPSFFKRLGSSRIAILSSAYTASLYLGPAMATALTLPIKNVLNISWNQMSWVWVLIPVLSMLLIIFFANNKSVSTGNKTVSSAASDGDVKSAINPWKKISCWIMATYFAILSFNFFIITAWFPELISSYGIIETESAFYASIFPLIAIPFATLSSFYIYKIKQQRIMFVINPIIGIIGLLMLIYGSNGLIPFAISIMGIGAGICTGVAFILPLLRFNNITNVTKANSMMQSIGYLIAFSGPLVSGYLHDLTQSWETVLWLCLLTLVIQTIAGMIIGKNEKLDPVESAS</sequence>
<evidence type="ECO:0000313" key="8">
    <source>
        <dbReference type="Proteomes" id="UP000224607"/>
    </source>
</evidence>
<dbReference type="Proteomes" id="UP000224607">
    <property type="component" value="Unassembled WGS sequence"/>
</dbReference>
<dbReference type="RefSeq" id="WP_092507206.1">
    <property type="nucleotide sequence ID" value="NZ_CAWNQB010000002.1"/>
</dbReference>
<feature type="transmembrane region" description="Helical" evidence="4">
    <location>
        <begin position="288"/>
        <end position="306"/>
    </location>
</feature>
<gene>
    <name evidence="6" type="ORF">SAMN05421680_101238</name>
    <name evidence="5" type="ORF">Xmau_02740</name>
</gene>
<accession>A0A1I3I8K6</accession>
<evidence type="ECO:0000256" key="4">
    <source>
        <dbReference type="SAM" id="Phobius"/>
    </source>
</evidence>
<dbReference type="PANTHER" id="PTHR23523:SF2">
    <property type="entry name" value="2-NITROIMIDAZOLE TRANSPORTER"/>
    <property type="match status" value="1"/>
</dbReference>
<feature type="transmembrane region" description="Helical" evidence="4">
    <location>
        <begin position="312"/>
        <end position="333"/>
    </location>
</feature>
<dbReference type="InterPro" id="IPR011701">
    <property type="entry name" value="MFS"/>
</dbReference>
<dbReference type="InterPro" id="IPR036259">
    <property type="entry name" value="MFS_trans_sf"/>
</dbReference>
<reference evidence="5 8" key="3">
    <citation type="journal article" date="2017" name="Nat. Microbiol.">
        <title>Natural product diversity associated with the nematode symbionts Photorhabdus and Xenorhabdus.</title>
        <authorList>
            <person name="Tobias N.J."/>
            <person name="Wolff H."/>
            <person name="Djahanschiri B."/>
            <person name="Grundmann F."/>
            <person name="Kronenwerth M."/>
            <person name="Shi Y.M."/>
            <person name="Simonyi S."/>
            <person name="Grun P."/>
            <person name="Shapiro-Ilan D."/>
            <person name="Pidot S.J."/>
            <person name="Stinear T.P."/>
            <person name="Ebersberger I."/>
            <person name="Bode H.B."/>
        </authorList>
    </citation>
    <scope>NUCLEOTIDE SEQUENCE [LARGE SCALE GENOMIC DNA]</scope>
    <source>
        <strain evidence="5 8">DSM 17908</strain>
    </source>
</reference>
<feature type="transmembrane region" description="Helical" evidence="4">
    <location>
        <begin position="221"/>
        <end position="244"/>
    </location>
</feature>
<name>A0A1I3I8K6_9GAMM</name>
<dbReference type="EMBL" id="FORG01000001">
    <property type="protein sequence ID" value="SFI44354.1"/>
    <property type="molecule type" value="Genomic_DNA"/>
</dbReference>
<keyword evidence="3 4" id="KW-0472">Membrane</keyword>
<feature type="transmembrane region" description="Helical" evidence="4">
    <location>
        <begin position="354"/>
        <end position="373"/>
    </location>
</feature>
<reference evidence="6" key="2">
    <citation type="submission" date="2016-10" db="EMBL/GenBank/DDBJ databases">
        <authorList>
            <person name="de Groot N.N."/>
        </authorList>
    </citation>
    <scope>NUCLEOTIDE SEQUENCE [LARGE SCALE GENOMIC DNA]</scope>
    <source>
        <strain evidence="6">DSM 17908</strain>
    </source>
</reference>
<dbReference type="Gene3D" id="1.20.1250.20">
    <property type="entry name" value="MFS general substrate transporter like domains"/>
    <property type="match status" value="2"/>
</dbReference>
<proteinExistence type="predicted"/>
<feature type="transmembrane region" description="Helical" evidence="4">
    <location>
        <begin position="379"/>
        <end position="398"/>
    </location>
</feature>
<evidence type="ECO:0000313" key="7">
    <source>
        <dbReference type="Proteomes" id="UP000198919"/>
    </source>
</evidence>
<evidence type="ECO:0000256" key="3">
    <source>
        <dbReference type="ARBA" id="ARBA00023136"/>
    </source>
</evidence>
<dbReference type="SUPFAM" id="SSF103473">
    <property type="entry name" value="MFS general substrate transporter"/>
    <property type="match status" value="1"/>
</dbReference>
<keyword evidence="1 4" id="KW-0812">Transmembrane</keyword>
<dbReference type="GO" id="GO:0022857">
    <property type="term" value="F:transmembrane transporter activity"/>
    <property type="evidence" value="ECO:0007669"/>
    <property type="project" value="InterPro"/>
</dbReference>
<keyword evidence="2 4" id="KW-1133">Transmembrane helix</keyword>
<dbReference type="Proteomes" id="UP000198919">
    <property type="component" value="Unassembled WGS sequence"/>
</dbReference>
<organism evidence="6 7">
    <name type="scientific">Xenorhabdus mauleonii</name>
    <dbReference type="NCBI Taxonomy" id="351675"/>
    <lineage>
        <taxon>Bacteria</taxon>
        <taxon>Pseudomonadati</taxon>
        <taxon>Pseudomonadota</taxon>
        <taxon>Gammaproteobacteria</taxon>
        <taxon>Enterobacterales</taxon>
        <taxon>Morganellaceae</taxon>
        <taxon>Xenorhabdus</taxon>
    </lineage>
</organism>
<reference evidence="7" key="1">
    <citation type="submission" date="2016-10" db="EMBL/GenBank/DDBJ databases">
        <authorList>
            <person name="Varghese N."/>
            <person name="Submissions S."/>
        </authorList>
    </citation>
    <scope>NUCLEOTIDE SEQUENCE [LARGE SCALE GENOMIC DNA]</scope>
    <source>
        <strain evidence="7">DSM 17908</strain>
    </source>
</reference>
<evidence type="ECO:0000256" key="2">
    <source>
        <dbReference type="ARBA" id="ARBA00022989"/>
    </source>
</evidence>
<feature type="transmembrane region" description="Helical" evidence="4">
    <location>
        <begin position="47"/>
        <end position="66"/>
    </location>
</feature>
<dbReference type="STRING" id="351675.SAMN05421680_101238"/>
<dbReference type="AlphaFoldDB" id="A0A1I3I8K6"/>
<feature type="transmembrane region" description="Helical" evidence="4">
    <location>
        <begin position="102"/>
        <end position="123"/>
    </location>
</feature>
<protein>
    <submittedName>
        <fullName evidence="6">MFS transporter, CP family, cyanate transporter</fullName>
    </submittedName>
    <submittedName>
        <fullName evidence="5">QbsM</fullName>
    </submittedName>
</protein>
<dbReference type="PANTHER" id="PTHR23523">
    <property type="match status" value="1"/>
</dbReference>
<dbReference type="EMBL" id="NITY01000010">
    <property type="protein sequence ID" value="PHM39398.1"/>
    <property type="molecule type" value="Genomic_DNA"/>
</dbReference>
<keyword evidence="8" id="KW-1185">Reference proteome</keyword>
<evidence type="ECO:0000313" key="6">
    <source>
        <dbReference type="EMBL" id="SFI44354.1"/>
    </source>
</evidence>
<dbReference type="Pfam" id="PF07690">
    <property type="entry name" value="MFS_1"/>
    <property type="match status" value="1"/>
</dbReference>